<keyword evidence="5" id="KW-1185">Reference proteome</keyword>
<dbReference type="PANTHER" id="PTHR35936">
    <property type="entry name" value="MEMBRANE-BOUND LYTIC MUREIN TRANSGLYCOSYLASE F"/>
    <property type="match status" value="1"/>
</dbReference>
<dbReference type="SMART" id="SM00062">
    <property type="entry name" value="PBPb"/>
    <property type="match status" value="1"/>
</dbReference>
<name>A0A1H4SRU8_PSEJE</name>
<dbReference type="InterPro" id="IPR001638">
    <property type="entry name" value="Solute-binding_3/MltF_N"/>
</dbReference>
<sequence>MNMSFDMSDVKNTLSPLGHLRVAINLGNPVLAQRDGEGELKGVSVDLARAFASELDVPAKLYAYDAAGKVFEALEVGEWDLAFLAIEPFRAEKIAFSKPYVIIEGTYLVKTDSGFQGVADLDKSGVTIGVGKGAAYDLYLSRTLSNATLVRAPTSAGAVDIFLAERLDAAAGVRQPLEQFALQNDEVRVLPDSFTQIRQAMAIPIERTHAAAYVQDFIQRHIGSGFVAESLSKSGQGEVHVPPH</sequence>
<dbReference type="CDD" id="cd13623">
    <property type="entry name" value="PBP2_AA_hypothetical"/>
    <property type="match status" value="1"/>
</dbReference>
<evidence type="ECO:0000256" key="2">
    <source>
        <dbReference type="ARBA" id="ARBA00022729"/>
    </source>
</evidence>
<proteinExistence type="inferred from homology"/>
<evidence type="ECO:0000313" key="4">
    <source>
        <dbReference type="EMBL" id="SEC46897.1"/>
    </source>
</evidence>
<dbReference type="Proteomes" id="UP000198542">
    <property type="component" value="Unassembled WGS sequence"/>
</dbReference>
<dbReference type="Gene3D" id="3.40.190.10">
    <property type="entry name" value="Periplasmic binding protein-like II"/>
    <property type="match status" value="2"/>
</dbReference>
<dbReference type="AlphaFoldDB" id="A0A1H4SRU8"/>
<organism evidence="4 5">
    <name type="scientific">Pseudomonas jessenii</name>
    <dbReference type="NCBI Taxonomy" id="77298"/>
    <lineage>
        <taxon>Bacteria</taxon>
        <taxon>Pseudomonadati</taxon>
        <taxon>Pseudomonadota</taxon>
        <taxon>Gammaproteobacteria</taxon>
        <taxon>Pseudomonadales</taxon>
        <taxon>Pseudomonadaceae</taxon>
        <taxon>Pseudomonas</taxon>
    </lineage>
</organism>
<dbReference type="SUPFAM" id="SSF53850">
    <property type="entry name" value="Periplasmic binding protein-like II"/>
    <property type="match status" value="1"/>
</dbReference>
<feature type="domain" description="Solute-binding protein family 3/N-terminal" evidence="3">
    <location>
        <begin position="19"/>
        <end position="238"/>
    </location>
</feature>
<dbReference type="EMBL" id="FNTC01000002">
    <property type="protein sequence ID" value="SEC46897.1"/>
    <property type="molecule type" value="Genomic_DNA"/>
</dbReference>
<evidence type="ECO:0000313" key="5">
    <source>
        <dbReference type="Proteomes" id="UP000198542"/>
    </source>
</evidence>
<comment type="similarity">
    <text evidence="1">Belongs to the bacterial solute-binding protein 3 family.</text>
</comment>
<dbReference type="PANTHER" id="PTHR35936:SF17">
    <property type="entry name" value="ARGININE-BINDING EXTRACELLULAR PROTEIN ARTP"/>
    <property type="match status" value="1"/>
</dbReference>
<gene>
    <name evidence="4" type="ORF">SAMN04490187_4487</name>
</gene>
<protein>
    <submittedName>
        <fullName evidence="4">Amino acid ABC transporter substrate-binding protein, PAAT family</fullName>
    </submittedName>
</protein>
<reference evidence="5" key="1">
    <citation type="submission" date="2016-10" db="EMBL/GenBank/DDBJ databases">
        <authorList>
            <person name="Varghese N."/>
            <person name="Submissions S."/>
        </authorList>
    </citation>
    <scope>NUCLEOTIDE SEQUENCE [LARGE SCALE GENOMIC DNA]</scope>
    <source>
        <strain evidence="5">BS3660</strain>
    </source>
</reference>
<evidence type="ECO:0000256" key="1">
    <source>
        <dbReference type="ARBA" id="ARBA00010333"/>
    </source>
</evidence>
<accession>A0A1H4SRU8</accession>
<keyword evidence="2" id="KW-0732">Signal</keyword>
<dbReference type="Pfam" id="PF00497">
    <property type="entry name" value="SBP_bac_3"/>
    <property type="match status" value="1"/>
</dbReference>
<evidence type="ECO:0000259" key="3">
    <source>
        <dbReference type="SMART" id="SM00062"/>
    </source>
</evidence>